<dbReference type="EMBL" id="CP001737">
    <property type="protein sequence ID" value="ACV80898.1"/>
    <property type="molecule type" value="Genomic_DNA"/>
</dbReference>
<dbReference type="PANTHER" id="PTHR43581:SF4">
    <property type="entry name" value="ATP_GTP PHOSPHATASE"/>
    <property type="match status" value="1"/>
</dbReference>
<evidence type="ECO:0000313" key="2">
    <source>
        <dbReference type="EMBL" id="ACV80898.1"/>
    </source>
</evidence>
<evidence type="ECO:0000313" key="3">
    <source>
        <dbReference type="Proteomes" id="UP000002218"/>
    </source>
</evidence>
<dbReference type="Proteomes" id="UP000002218">
    <property type="component" value="Chromosome"/>
</dbReference>
<gene>
    <name evidence="2" type="ordered locus">Namu_4619</name>
</gene>
<dbReference type="InterPro" id="IPR003959">
    <property type="entry name" value="ATPase_AAA_core"/>
</dbReference>
<dbReference type="eggNOG" id="COG0419">
    <property type="taxonomic scope" value="Bacteria"/>
</dbReference>
<dbReference type="Pfam" id="PF13304">
    <property type="entry name" value="AAA_21"/>
    <property type="match status" value="1"/>
</dbReference>
<dbReference type="GO" id="GO:0005524">
    <property type="term" value="F:ATP binding"/>
    <property type="evidence" value="ECO:0007669"/>
    <property type="project" value="InterPro"/>
</dbReference>
<dbReference type="SUPFAM" id="SSF52540">
    <property type="entry name" value="P-loop containing nucleoside triphosphate hydrolases"/>
    <property type="match status" value="1"/>
</dbReference>
<dbReference type="InterPro" id="IPR051396">
    <property type="entry name" value="Bact_Antivir_Def_Nuclease"/>
</dbReference>
<dbReference type="PANTHER" id="PTHR43581">
    <property type="entry name" value="ATP/GTP PHOSPHATASE"/>
    <property type="match status" value="1"/>
</dbReference>
<name>C8X700_NAKMY</name>
<dbReference type="Gene3D" id="3.40.50.300">
    <property type="entry name" value="P-loop containing nucleotide triphosphate hydrolases"/>
    <property type="match status" value="2"/>
</dbReference>
<dbReference type="InterPro" id="IPR027417">
    <property type="entry name" value="P-loop_NTPase"/>
</dbReference>
<sequence>MRIRRVEIENFKGIKRADWRVPADKTFFCLIGPGDSSKTTLLEAIHLALTDRWNLSINDTDFYDGDTSTSIIIRVTVSDLPAEMLQHSLLGFHLSGVNSDGEYQHDPQGDFLPCVIIQLKLSKDVEPSWTIFRPDHEGEFAPIGAGVRRRFDVFKADDRIDIQLRWSKASALSRLTDSTHGATGTLAAAVRAAREAVFNSVTPELQALTGKIQDEVNKLGTGSFANMRPGLDNSLTTSGGNLALFEGNVPMTNYGLGTRRLAGIATQQMAVEKGAVLLIDEIEHGLEPHRLVHLLRHFAKNPLECQIFVTTHSSIAVEQLQATDLVIVRSSRGEVDAKSVSAGLEGVQAGLRAGPSAFLARRIVVAEGKTEHGLLLGLTRQWDETRSSAGYAPLAALGSTIQDGRGGSTAPTRAKLLQGLGYSTALFVDHDDPSIDNAVQATARAGSLVVRWEAGLATEDQLVASMDASLLTDLLVLAGRVRVDEETVIADLNRVMTDSVSTTSVSEWLDQGVPIDAAREGISKAAKKYKWFKTVDDAIILGEWVHGHWPSIVGSTFESKLSGLRSYLYFEDMPSEGFDSDG</sequence>
<dbReference type="InParanoid" id="C8X700"/>
<proteinExistence type="predicted"/>
<protein>
    <recommendedName>
        <fullName evidence="1">ATPase AAA-type core domain-containing protein</fullName>
    </recommendedName>
</protein>
<dbReference type="GO" id="GO:0016887">
    <property type="term" value="F:ATP hydrolysis activity"/>
    <property type="evidence" value="ECO:0007669"/>
    <property type="project" value="InterPro"/>
</dbReference>
<dbReference type="STRING" id="479431.Namu_4619"/>
<dbReference type="AlphaFoldDB" id="C8X700"/>
<dbReference type="KEGG" id="nml:Namu_4619"/>
<reference evidence="3" key="1">
    <citation type="submission" date="2009-09" db="EMBL/GenBank/DDBJ databases">
        <title>The complete genome of Nakamurella multipartita DSM 44233.</title>
        <authorList>
            <consortium name="US DOE Joint Genome Institute (JGI-PGF)"/>
            <person name="Lucas S."/>
            <person name="Copeland A."/>
            <person name="Lapidus A."/>
            <person name="Glavina del Rio T."/>
            <person name="Dalin E."/>
            <person name="Tice H."/>
            <person name="Bruce D."/>
            <person name="Goodwin L."/>
            <person name="Pitluck S."/>
            <person name="Kyrpides N."/>
            <person name="Mavromatis K."/>
            <person name="Ivanova N."/>
            <person name="Ovchinnikova G."/>
            <person name="Sims D."/>
            <person name="Meincke L."/>
            <person name="Brettin T."/>
            <person name="Detter J.C."/>
            <person name="Han C."/>
            <person name="Larimer F."/>
            <person name="Land M."/>
            <person name="Hauser L."/>
            <person name="Markowitz V."/>
            <person name="Cheng J.-F."/>
            <person name="Hugenholtz P."/>
            <person name="Woyke T."/>
            <person name="Wu D."/>
            <person name="Klenk H.-P."/>
            <person name="Eisen J.A."/>
        </authorList>
    </citation>
    <scope>NUCLEOTIDE SEQUENCE [LARGE SCALE GENOMIC DNA]</scope>
    <source>
        <strain evidence="3">ATCC 700099 / DSM 44233 / CIP 104796 / JCM 9543 / NBRC 105858 / Y-104</strain>
    </source>
</reference>
<dbReference type="OrthoDB" id="3237462at2"/>
<feature type="domain" description="ATPase AAA-type core" evidence="1">
    <location>
        <begin position="27"/>
        <end position="314"/>
    </location>
</feature>
<dbReference type="HOGENOM" id="CLU_034070_0_0_11"/>
<reference evidence="2 3" key="2">
    <citation type="journal article" date="2010" name="Stand. Genomic Sci.">
        <title>Complete genome sequence of Nakamurella multipartita type strain (Y-104).</title>
        <authorList>
            <person name="Tice H."/>
            <person name="Mayilraj S."/>
            <person name="Sims D."/>
            <person name="Lapidus A."/>
            <person name="Nolan M."/>
            <person name="Lucas S."/>
            <person name="Glavina Del Rio T."/>
            <person name="Copeland A."/>
            <person name="Cheng J.F."/>
            <person name="Meincke L."/>
            <person name="Bruce D."/>
            <person name="Goodwin L."/>
            <person name="Pitluck S."/>
            <person name="Ivanova N."/>
            <person name="Mavromatis K."/>
            <person name="Ovchinnikova G."/>
            <person name="Pati A."/>
            <person name="Chen A."/>
            <person name="Palaniappan K."/>
            <person name="Land M."/>
            <person name="Hauser L."/>
            <person name="Chang Y.J."/>
            <person name="Jeffries C.D."/>
            <person name="Detter J.C."/>
            <person name="Brettin T."/>
            <person name="Rohde M."/>
            <person name="Goker M."/>
            <person name="Bristow J."/>
            <person name="Eisen J.A."/>
            <person name="Markowitz V."/>
            <person name="Hugenholtz P."/>
            <person name="Kyrpides N.C."/>
            <person name="Klenk H.P."/>
            <person name="Chen F."/>
        </authorList>
    </citation>
    <scope>NUCLEOTIDE SEQUENCE [LARGE SCALE GENOMIC DNA]</scope>
    <source>
        <strain evidence="3">ATCC 700099 / DSM 44233 / CIP 104796 / JCM 9543 / NBRC 105858 / Y-104</strain>
    </source>
</reference>
<keyword evidence="3" id="KW-1185">Reference proteome</keyword>
<organism evidence="2 3">
    <name type="scientific">Nakamurella multipartita (strain ATCC 700099 / DSM 44233 / CIP 104796 / JCM 9543 / NBRC 105858 / Y-104)</name>
    <name type="common">Microsphaera multipartita</name>
    <dbReference type="NCBI Taxonomy" id="479431"/>
    <lineage>
        <taxon>Bacteria</taxon>
        <taxon>Bacillati</taxon>
        <taxon>Actinomycetota</taxon>
        <taxon>Actinomycetes</taxon>
        <taxon>Nakamurellales</taxon>
        <taxon>Nakamurellaceae</taxon>
        <taxon>Nakamurella</taxon>
    </lineage>
</organism>
<accession>C8X700</accession>
<dbReference type="eggNOG" id="COG3593">
    <property type="taxonomic scope" value="Bacteria"/>
</dbReference>
<evidence type="ECO:0000259" key="1">
    <source>
        <dbReference type="Pfam" id="PF13304"/>
    </source>
</evidence>